<evidence type="ECO:0000313" key="3">
    <source>
        <dbReference type="Proteomes" id="UP000236333"/>
    </source>
</evidence>
<keyword evidence="3" id="KW-1185">Reference proteome</keyword>
<sequence>MTLATIGARHVRLLKTFDVGTVPVSAFEVPCNTLFMPRGTAPPHPAATPTRTTPSQGPAAASAPCSNRQPSTDSYFAPPAAYGQQRLALGRALAALTASPMPPDSSVCLVPLECTDNVCKINIKVGDGWLYALEVVPLAQHVLVQGKVPLPPSASLAASHHRLPRR</sequence>
<evidence type="ECO:0000313" key="2">
    <source>
        <dbReference type="EMBL" id="PNH12198.1"/>
    </source>
</evidence>
<comment type="caution">
    <text evidence="2">The sequence shown here is derived from an EMBL/GenBank/DDBJ whole genome shotgun (WGS) entry which is preliminary data.</text>
</comment>
<organism evidence="2 3">
    <name type="scientific">Tetrabaena socialis</name>
    <dbReference type="NCBI Taxonomy" id="47790"/>
    <lineage>
        <taxon>Eukaryota</taxon>
        <taxon>Viridiplantae</taxon>
        <taxon>Chlorophyta</taxon>
        <taxon>core chlorophytes</taxon>
        <taxon>Chlorophyceae</taxon>
        <taxon>CS clade</taxon>
        <taxon>Chlamydomonadales</taxon>
        <taxon>Tetrabaenaceae</taxon>
        <taxon>Tetrabaena</taxon>
    </lineage>
</organism>
<dbReference type="Proteomes" id="UP000236333">
    <property type="component" value="Unassembled WGS sequence"/>
</dbReference>
<reference evidence="2 3" key="1">
    <citation type="journal article" date="2017" name="Mol. Biol. Evol.">
        <title>The 4-celled Tetrabaena socialis nuclear genome reveals the essential components for genetic control of cell number at the origin of multicellularity in the volvocine lineage.</title>
        <authorList>
            <person name="Featherston J."/>
            <person name="Arakaki Y."/>
            <person name="Hanschen E.R."/>
            <person name="Ferris P.J."/>
            <person name="Michod R.E."/>
            <person name="Olson B.J.S.C."/>
            <person name="Nozaki H."/>
            <person name="Durand P.M."/>
        </authorList>
    </citation>
    <scope>NUCLEOTIDE SEQUENCE [LARGE SCALE GENOMIC DNA]</scope>
    <source>
        <strain evidence="2 3">NIES-571</strain>
    </source>
</reference>
<dbReference type="AlphaFoldDB" id="A0A2J8AI52"/>
<feature type="region of interest" description="Disordered" evidence="1">
    <location>
        <begin position="40"/>
        <end position="71"/>
    </location>
</feature>
<proteinExistence type="predicted"/>
<protein>
    <submittedName>
        <fullName evidence="2">Uncharacterized protein</fullName>
    </submittedName>
</protein>
<dbReference type="EMBL" id="PGGS01000013">
    <property type="protein sequence ID" value="PNH12198.1"/>
    <property type="molecule type" value="Genomic_DNA"/>
</dbReference>
<evidence type="ECO:0000256" key="1">
    <source>
        <dbReference type="SAM" id="MobiDB-lite"/>
    </source>
</evidence>
<gene>
    <name evidence="2" type="ORF">TSOC_000909</name>
</gene>
<accession>A0A2J8AI52</accession>
<name>A0A2J8AI52_9CHLO</name>